<evidence type="ECO:0000313" key="3">
    <source>
        <dbReference type="Proteomes" id="UP000030021"/>
    </source>
</evidence>
<dbReference type="HOGENOM" id="CLU_1383255_0_0_5"/>
<reference evidence="2 3" key="1">
    <citation type="submission" date="2013-01" db="EMBL/GenBank/DDBJ databases">
        <authorList>
            <person name="Fiebig A."/>
            <person name="Goeker M."/>
            <person name="Klenk H.-P.P."/>
        </authorList>
    </citation>
    <scope>NUCLEOTIDE SEQUENCE [LARGE SCALE GENOMIC DNA]</scope>
    <source>
        <strain evidence="2 3">DSM 17069</strain>
    </source>
</reference>
<name>A0A0A0HH77_9RHOB</name>
<gene>
    <name evidence="2" type="ORF">rosmuc_04158</name>
</gene>
<dbReference type="eggNOG" id="ENOG502Z96V">
    <property type="taxonomic scope" value="Bacteria"/>
</dbReference>
<proteinExistence type="predicted"/>
<evidence type="ECO:0000256" key="1">
    <source>
        <dbReference type="SAM" id="MobiDB-lite"/>
    </source>
</evidence>
<feature type="region of interest" description="Disordered" evidence="1">
    <location>
        <begin position="1"/>
        <end position="40"/>
    </location>
</feature>
<dbReference type="AlphaFoldDB" id="A0A0A0HH77"/>
<evidence type="ECO:0000313" key="2">
    <source>
        <dbReference type="EMBL" id="KGM86049.1"/>
    </source>
</evidence>
<feature type="compositionally biased region" description="Basic residues" evidence="1">
    <location>
        <begin position="1"/>
        <end position="18"/>
    </location>
</feature>
<feature type="compositionally biased region" description="Basic and acidic residues" evidence="1">
    <location>
        <begin position="19"/>
        <end position="32"/>
    </location>
</feature>
<sequence>MRRSPLRKPRSLTARSRKRPESSRDPRVDHATRAGRPFQTEQKDIPMAILKFSASAVAAQIAHARACKTFLPNWNGPVDRPALILIVGNGVHLRSNGIDGTTTRIVTTEQADPSFAFAEGMNPFRDTDWMAQRRMACRDLTGQFYTDILDDVQVLIDRGRGAIRLATDGHSIRVFVRRASDYLIGGTYEVPSGLGGTFRVILKDACDTFAIVQNCGNCEDFDAMQPYRVPLDALMEIDDRRAA</sequence>
<accession>A0A0A0HH77</accession>
<organism evidence="2 3">
    <name type="scientific">Roseovarius mucosus DSM 17069</name>
    <dbReference type="NCBI Taxonomy" id="1288298"/>
    <lineage>
        <taxon>Bacteria</taxon>
        <taxon>Pseudomonadati</taxon>
        <taxon>Pseudomonadota</taxon>
        <taxon>Alphaproteobacteria</taxon>
        <taxon>Rhodobacterales</taxon>
        <taxon>Roseobacteraceae</taxon>
        <taxon>Roseovarius</taxon>
    </lineage>
</organism>
<dbReference type="Proteomes" id="UP000030021">
    <property type="component" value="Unassembled WGS sequence"/>
</dbReference>
<protein>
    <submittedName>
        <fullName evidence="2">Uncharacterized protein</fullName>
    </submittedName>
</protein>
<comment type="caution">
    <text evidence="2">The sequence shown here is derived from an EMBL/GenBank/DDBJ whole genome shotgun (WGS) entry which is preliminary data.</text>
</comment>
<dbReference type="EMBL" id="AONH01000025">
    <property type="protein sequence ID" value="KGM86049.1"/>
    <property type="molecule type" value="Genomic_DNA"/>
</dbReference>
<dbReference type="PATRIC" id="fig|1288298.3.peg.4155"/>